<dbReference type="CDD" id="cd06171">
    <property type="entry name" value="Sigma70_r4"/>
    <property type="match status" value="1"/>
</dbReference>
<name>A0ABS6EBM5_9FIRM</name>
<dbReference type="Proteomes" id="UP000749471">
    <property type="component" value="Unassembled WGS sequence"/>
</dbReference>
<evidence type="ECO:0000313" key="4">
    <source>
        <dbReference type="Proteomes" id="UP000749471"/>
    </source>
</evidence>
<proteinExistence type="predicted"/>
<dbReference type="Pfam" id="PF04545">
    <property type="entry name" value="Sigma70_r4"/>
    <property type="match status" value="1"/>
</dbReference>
<evidence type="ECO:0000259" key="1">
    <source>
        <dbReference type="Pfam" id="PF04542"/>
    </source>
</evidence>
<dbReference type="InterPro" id="IPR007630">
    <property type="entry name" value="RNA_pol_sigma70_r4"/>
</dbReference>
<dbReference type="RefSeq" id="WP_216522208.1">
    <property type="nucleotide sequence ID" value="NZ_JAHLPM010000027.1"/>
</dbReference>
<sequence length="277" mass="32312">MKTISLKTNERMYMSNKQLLLSYNKNKDIDIRNKIIINNLGLIYMAARKRIHLTTSFTFDDLVQEGVIGMMKGIDKFDLSKNISFSTYIYYWIGQQMDRAIMNGGYIVRLPAYIYEKINRLSAAENDLLNEKEEIDIKQLCKKLNISEIEYHSINNYKKNYGSITSLNTLANPDSDESYNELLDYIPCNNNPPIDKTIIDEDLKIQLRETLNSLTLKEKEILELRFGLNDNNPMTLEAIGKKYNVTRERIRQIENKALKKLNRLNSNNGIRDFLIES</sequence>
<comment type="caution">
    <text evidence="3">The sequence shown here is derived from an EMBL/GenBank/DDBJ whole genome shotgun (WGS) entry which is preliminary data.</text>
</comment>
<evidence type="ECO:0000313" key="3">
    <source>
        <dbReference type="EMBL" id="MBU5440187.1"/>
    </source>
</evidence>
<accession>A0ABS6EBM5</accession>
<dbReference type="PANTHER" id="PTHR30603">
    <property type="entry name" value="RNA POLYMERASE SIGMA FACTOR RPO"/>
    <property type="match status" value="1"/>
</dbReference>
<dbReference type="InterPro" id="IPR050239">
    <property type="entry name" value="Sigma-70_RNA_pol_init_factors"/>
</dbReference>
<dbReference type="EMBL" id="JAHLPM010000027">
    <property type="protein sequence ID" value="MBU5440187.1"/>
    <property type="molecule type" value="Genomic_DNA"/>
</dbReference>
<organism evidence="3 4">
    <name type="scientific">Tissierella simiarum</name>
    <dbReference type="NCBI Taxonomy" id="2841534"/>
    <lineage>
        <taxon>Bacteria</taxon>
        <taxon>Bacillati</taxon>
        <taxon>Bacillota</taxon>
        <taxon>Tissierellia</taxon>
        <taxon>Tissierellales</taxon>
        <taxon>Tissierellaceae</taxon>
        <taxon>Tissierella</taxon>
    </lineage>
</organism>
<protein>
    <submittedName>
        <fullName evidence="3">RNA polymerase sigma factor RpoD/SigA</fullName>
    </submittedName>
</protein>
<dbReference type="PANTHER" id="PTHR30603:SF47">
    <property type="entry name" value="RNA POLYMERASE SIGMA FACTOR SIGD, CHLOROPLASTIC"/>
    <property type="match status" value="1"/>
</dbReference>
<gene>
    <name evidence="3" type="ORF">KQI42_19520</name>
</gene>
<feature type="domain" description="RNA polymerase sigma-70 region 2" evidence="1">
    <location>
        <begin position="39"/>
        <end position="99"/>
    </location>
</feature>
<evidence type="ECO:0000259" key="2">
    <source>
        <dbReference type="Pfam" id="PF04545"/>
    </source>
</evidence>
<reference evidence="3 4" key="1">
    <citation type="submission" date="2021-06" db="EMBL/GenBank/DDBJ databases">
        <authorList>
            <person name="Sun Q."/>
            <person name="Li D."/>
        </authorList>
    </citation>
    <scope>NUCLEOTIDE SEQUENCE [LARGE SCALE GENOMIC DNA]</scope>
    <source>
        <strain evidence="3 4">MSJ-40</strain>
    </source>
</reference>
<feature type="domain" description="RNA polymerase sigma-70 region 4" evidence="2">
    <location>
        <begin position="211"/>
        <end position="261"/>
    </location>
</feature>
<dbReference type="InterPro" id="IPR014284">
    <property type="entry name" value="RNA_pol_sigma-70_dom"/>
</dbReference>
<keyword evidence="4" id="KW-1185">Reference proteome</keyword>
<dbReference type="InterPro" id="IPR007627">
    <property type="entry name" value="RNA_pol_sigma70_r2"/>
</dbReference>
<dbReference type="Pfam" id="PF04542">
    <property type="entry name" value="Sigma70_r2"/>
    <property type="match status" value="1"/>
</dbReference>
<dbReference type="NCBIfam" id="TIGR02937">
    <property type="entry name" value="sigma70-ECF"/>
    <property type="match status" value="1"/>
</dbReference>